<evidence type="ECO:0000313" key="1">
    <source>
        <dbReference type="EMBL" id="GEJ56795.1"/>
    </source>
</evidence>
<gene>
    <name evidence="1" type="ORF">AMYX_15360</name>
</gene>
<name>A0A7I9VK98_9BACT</name>
<dbReference type="EMBL" id="BJTG01000003">
    <property type="protein sequence ID" value="GEJ56795.1"/>
    <property type="molecule type" value="Genomic_DNA"/>
</dbReference>
<keyword evidence="2" id="KW-1185">Reference proteome</keyword>
<dbReference type="Proteomes" id="UP000503640">
    <property type="component" value="Unassembled WGS sequence"/>
</dbReference>
<sequence length="136" mass="15423">MGLYLCVFRDDEELFGIDVGSYDDWERFRGEARARDGRIFRRYGALRVHVSPTTHWSPRDAARLAGELAHLREALRREPPRPLPPGSWQAELAAERGLAPATLADCFFDVDGVPLFDGLAELCRLAVETRQPILFQ</sequence>
<dbReference type="AlphaFoldDB" id="A0A7I9VK98"/>
<evidence type="ECO:0000313" key="2">
    <source>
        <dbReference type="Proteomes" id="UP000503640"/>
    </source>
</evidence>
<reference evidence="2" key="1">
    <citation type="journal article" date="2020" name="Appl. Environ. Microbiol.">
        <title>Diazotrophic Anaeromyxobacter Isolates from Soils.</title>
        <authorList>
            <person name="Masuda Y."/>
            <person name="Yamanaka H."/>
            <person name="Xu Z.X."/>
            <person name="Shiratori Y."/>
            <person name="Aono T."/>
            <person name="Amachi S."/>
            <person name="Senoo K."/>
            <person name="Itoh H."/>
        </authorList>
    </citation>
    <scope>NUCLEOTIDE SEQUENCE [LARGE SCALE GENOMIC DNA]</scope>
    <source>
        <strain evidence="2">R267</strain>
    </source>
</reference>
<proteinExistence type="predicted"/>
<organism evidence="1 2">
    <name type="scientific">Anaeromyxobacter diazotrophicus</name>
    <dbReference type="NCBI Taxonomy" id="2590199"/>
    <lineage>
        <taxon>Bacteria</taxon>
        <taxon>Pseudomonadati</taxon>
        <taxon>Myxococcota</taxon>
        <taxon>Myxococcia</taxon>
        <taxon>Myxococcales</taxon>
        <taxon>Cystobacterineae</taxon>
        <taxon>Anaeromyxobacteraceae</taxon>
        <taxon>Anaeromyxobacter</taxon>
    </lineage>
</organism>
<accession>A0A7I9VK98</accession>
<comment type="caution">
    <text evidence="1">The sequence shown here is derived from an EMBL/GenBank/DDBJ whole genome shotgun (WGS) entry which is preliminary data.</text>
</comment>
<dbReference type="RefSeq" id="WP_176064269.1">
    <property type="nucleotide sequence ID" value="NZ_BJTG01000003.1"/>
</dbReference>
<protein>
    <submittedName>
        <fullName evidence="1">Uncharacterized protein</fullName>
    </submittedName>
</protein>